<evidence type="ECO:0000313" key="1">
    <source>
        <dbReference type="EMBL" id="RZC20011.1"/>
    </source>
</evidence>
<feature type="non-terminal residue" evidence="1">
    <location>
        <position position="1"/>
    </location>
</feature>
<organism evidence="1 2">
    <name type="scientific">Glycine soja</name>
    <name type="common">Wild soybean</name>
    <dbReference type="NCBI Taxonomy" id="3848"/>
    <lineage>
        <taxon>Eukaryota</taxon>
        <taxon>Viridiplantae</taxon>
        <taxon>Streptophyta</taxon>
        <taxon>Embryophyta</taxon>
        <taxon>Tracheophyta</taxon>
        <taxon>Spermatophyta</taxon>
        <taxon>Magnoliopsida</taxon>
        <taxon>eudicotyledons</taxon>
        <taxon>Gunneridae</taxon>
        <taxon>Pentapetalae</taxon>
        <taxon>rosids</taxon>
        <taxon>fabids</taxon>
        <taxon>Fabales</taxon>
        <taxon>Fabaceae</taxon>
        <taxon>Papilionoideae</taxon>
        <taxon>50 kb inversion clade</taxon>
        <taxon>NPAAA clade</taxon>
        <taxon>indigoferoid/millettioid clade</taxon>
        <taxon>Phaseoleae</taxon>
        <taxon>Glycine</taxon>
        <taxon>Glycine subgen. Soja</taxon>
    </lineage>
</organism>
<dbReference type="Proteomes" id="UP000289340">
    <property type="component" value="Chromosome 3"/>
</dbReference>
<proteinExistence type="predicted"/>
<reference evidence="1 2" key="1">
    <citation type="submission" date="2018-09" db="EMBL/GenBank/DDBJ databases">
        <title>A high-quality reference genome of wild soybean provides a powerful tool to mine soybean genomes.</title>
        <authorList>
            <person name="Xie M."/>
            <person name="Chung C.Y.L."/>
            <person name="Li M.-W."/>
            <person name="Wong F.-L."/>
            <person name="Chan T.-F."/>
            <person name="Lam H.-M."/>
        </authorList>
    </citation>
    <scope>NUCLEOTIDE SEQUENCE [LARGE SCALE GENOMIC DNA]</scope>
    <source>
        <strain evidence="2">cv. W05</strain>
        <tissue evidence="1">Hypocotyl of etiolated seedlings</tissue>
    </source>
</reference>
<dbReference type="EMBL" id="QZWG01000003">
    <property type="protein sequence ID" value="RZC20011.1"/>
    <property type="molecule type" value="Genomic_DNA"/>
</dbReference>
<gene>
    <name evidence="1" type="ORF">D0Y65_006730</name>
</gene>
<evidence type="ECO:0000313" key="2">
    <source>
        <dbReference type="Proteomes" id="UP000289340"/>
    </source>
</evidence>
<sequence length="74" mass="8492">DVMFREIRHSCEDPKLLAAQAKEQYDKVDIISNDFSAELPFRLKQPMVKAAVQVTDLPNDNTIVVEEHYNEIAC</sequence>
<protein>
    <submittedName>
        <fullName evidence="1">Uncharacterized protein</fullName>
    </submittedName>
</protein>
<name>A0A445L9Q1_GLYSO</name>
<keyword evidence="2" id="KW-1185">Reference proteome</keyword>
<accession>A0A445L9Q1</accession>
<dbReference type="AlphaFoldDB" id="A0A445L9Q1"/>
<comment type="caution">
    <text evidence="1">The sequence shown here is derived from an EMBL/GenBank/DDBJ whole genome shotgun (WGS) entry which is preliminary data.</text>
</comment>